<dbReference type="NCBIfam" id="TIGR02532">
    <property type="entry name" value="IV_pilin_GFxxxE"/>
    <property type="match status" value="1"/>
</dbReference>
<dbReference type="EMBL" id="WTVH01000023">
    <property type="protein sequence ID" value="NMF94083.1"/>
    <property type="molecule type" value="Genomic_DNA"/>
</dbReference>
<dbReference type="Pfam" id="PF07963">
    <property type="entry name" value="N_methyl"/>
    <property type="match status" value="1"/>
</dbReference>
<gene>
    <name evidence="1" type="ORF">GO608_12175</name>
</gene>
<name>A0ABX1N474_9RHOO</name>
<dbReference type="InterPro" id="IPR045584">
    <property type="entry name" value="Pilin-like"/>
</dbReference>
<organism evidence="1 2">
    <name type="scientific">Aromatoleum buckelii</name>
    <dbReference type="NCBI Taxonomy" id="200254"/>
    <lineage>
        <taxon>Bacteria</taxon>
        <taxon>Pseudomonadati</taxon>
        <taxon>Pseudomonadota</taxon>
        <taxon>Betaproteobacteria</taxon>
        <taxon>Rhodocyclales</taxon>
        <taxon>Rhodocyclaceae</taxon>
        <taxon>Aromatoleum</taxon>
    </lineage>
</organism>
<comment type="caution">
    <text evidence="1">The sequence shown here is derived from an EMBL/GenBank/DDBJ whole genome shotgun (WGS) entry which is preliminary data.</text>
</comment>
<sequence>MGKLIVRRRNPRNSGFTLVEVVVALTLLSLVLLGLVGALRNFGQTSVRLEAQTLAADDLRLVSGLLQRTMARTSSRTWKDPSTQAVRTWFAGGPEGLVWLGHLPVRHGVGGLNHLRLFVSNTRSPSDERRYLALQLTPYAGDDSPPDWGALESLVLLDDIESLQLQYQSLGETGWLDVWDEPAVLPGFVRVMITVRGRSWPPLVVRLEQAELQPESQTVAKPAVRRK</sequence>
<reference evidence="1" key="1">
    <citation type="submission" date="2019-12" db="EMBL/GenBank/DDBJ databases">
        <title>Comparative genomics gives insights into the taxonomy of the Azoarcus-Aromatoleum group and reveals separate origins of nif in the plant-associated Azoarcus and non-plant-associated Aromatoleum sub-groups.</title>
        <authorList>
            <person name="Lafos M."/>
            <person name="Maluk M."/>
            <person name="Batista M."/>
            <person name="Junghare M."/>
            <person name="Carmona M."/>
            <person name="Faoro H."/>
            <person name="Cruz L.M."/>
            <person name="Battistoni F."/>
            <person name="De Souza E."/>
            <person name="Pedrosa F."/>
            <person name="Chen W.-M."/>
            <person name="Poole P.S."/>
            <person name="Dixon R.A."/>
            <person name="James E.K."/>
        </authorList>
    </citation>
    <scope>NUCLEOTIDE SEQUENCE</scope>
    <source>
        <strain evidence="1">U120</strain>
    </source>
</reference>
<evidence type="ECO:0000313" key="2">
    <source>
        <dbReference type="Proteomes" id="UP000601990"/>
    </source>
</evidence>
<dbReference type="Proteomes" id="UP000601990">
    <property type="component" value="Unassembled WGS sequence"/>
</dbReference>
<dbReference type="InterPro" id="IPR012902">
    <property type="entry name" value="N_methyl_site"/>
</dbReference>
<proteinExistence type="predicted"/>
<dbReference type="RefSeq" id="WP_169199325.1">
    <property type="nucleotide sequence ID" value="NZ_WTVH02000010.1"/>
</dbReference>
<evidence type="ECO:0000313" key="1">
    <source>
        <dbReference type="EMBL" id="NMF94083.1"/>
    </source>
</evidence>
<dbReference type="PROSITE" id="PS00409">
    <property type="entry name" value="PROKAR_NTER_METHYL"/>
    <property type="match status" value="1"/>
</dbReference>
<keyword evidence="2" id="KW-1185">Reference proteome</keyword>
<dbReference type="SUPFAM" id="SSF54523">
    <property type="entry name" value="Pili subunits"/>
    <property type="match status" value="1"/>
</dbReference>
<protein>
    <submittedName>
        <fullName evidence="1">Prepilin-type N-terminal cleavage/methylation domain-containing protein</fullName>
    </submittedName>
</protein>
<accession>A0ABX1N474</accession>